<dbReference type="GeneID" id="64694112"/>
<evidence type="ECO:0000313" key="1">
    <source>
        <dbReference type="EMBL" id="KAG2093891.1"/>
    </source>
</evidence>
<keyword evidence="2" id="KW-1185">Reference proteome</keyword>
<reference evidence="1" key="1">
    <citation type="journal article" date="2020" name="New Phytol.">
        <title>Comparative genomics reveals dynamic genome evolution in host specialist ectomycorrhizal fungi.</title>
        <authorList>
            <person name="Lofgren L.A."/>
            <person name="Nguyen N.H."/>
            <person name="Vilgalys R."/>
            <person name="Ruytinx J."/>
            <person name="Liao H.L."/>
            <person name="Branco S."/>
            <person name="Kuo A."/>
            <person name="LaButti K."/>
            <person name="Lipzen A."/>
            <person name="Andreopoulos W."/>
            <person name="Pangilinan J."/>
            <person name="Riley R."/>
            <person name="Hundley H."/>
            <person name="Na H."/>
            <person name="Barry K."/>
            <person name="Grigoriev I.V."/>
            <person name="Stajich J.E."/>
            <person name="Kennedy P.G."/>
        </authorList>
    </citation>
    <scope>NUCLEOTIDE SEQUENCE</scope>
    <source>
        <strain evidence="1">FC423</strain>
    </source>
</reference>
<dbReference type="EMBL" id="JABBWM010000082">
    <property type="protein sequence ID" value="KAG2093891.1"/>
    <property type="molecule type" value="Genomic_DNA"/>
</dbReference>
<dbReference type="OrthoDB" id="2266637at2759"/>
<proteinExistence type="predicted"/>
<name>A0A9P7JNX7_9AGAM</name>
<dbReference type="RefSeq" id="XP_041287336.1">
    <property type="nucleotide sequence ID" value="XM_041431853.1"/>
</dbReference>
<protein>
    <submittedName>
        <fullName evidence="1">Uncharacterized protein</fullName>
    </submittedName>
</protein>
<comment type="caution">
    <text evidence="1">The sequence shown here is derived from an EMBL/GenBank/DDBJ whole genome shotgun (WGS) entry which is preliminary data.</text>
</comment>
<evidence type="ECO:0000313" key="2">
    <source>
        <dbReference type="Proteomes" id="UP000823399"/>
    </source>
</evidence>
<sequence>QAWLWSNRDYLLGETEGPACDPYMLILEAVYSIVTSEKAHGWYKHSEYIA</sequence>
<feature type="non-terminal residue" evidence="1">
    <location>
        <position position="1"/>
    </location>
</feature>
<dbReference type="Proteomes" id="UP000823399">
    <property type="component" value="Unassembled WGS sequence"/>
</dbReference>
<organism evidence="1 2">
    <name type="scientific">Suillus discolor</name>
    <dbReference type="NCBI Taxonomy" id="1912936"/>
    <lineage>
        <taxon>Eukaryota</taxon>
        <taxon>Fungi</taxon>
        <taxon>Dikarya</taxon>
        <taxon>Basidiomycota</taxon>
        <taxon>Agaricomycotina</taxon>
        <taxon>Agaricomycetes</taxon>
        <taxon>Agaricomycetidae</taxon>
        <taxon>Boletales</taxon>
        <taxon>Suillineae</taxon>
        <taxon>Suillaceae</taxon>
        <taxon>Suillus</taxon>
    </lineage>
</organism>
<dbReference type="AlphaFoldDB" id="A0A9P7JNX7"/>
<accession>A0A9P7JNX7</accession>
<gene>
    <name evidence="1" type="ORF">F5147DRAFT_585248</name>
</gene>